<evidence type="ECO:0000313" key="2">
    <source>
        <dbReference type="EMBL" id="QYF48003.1"/>
    </source>
</evidence>
<accession>A0ABX8UYG4</accession>
<sequence>MKVDLKRCLFLLSTVFVASSAMAATIDEADDLDQRDIGALRDWINTKRQVTIKESGGSLSISGEVRTEFQHTHETANGVNQRGPNGVVFGSDGLPIPSNGFDIEVNLMFDYRTDRSWAAVKLEFDNEAGIISGTLNKLKLERAIWGYRIFDRSNWGLDVELGRRRMSSMLDSKVEFNSFFDGVCFKYGHNIDPIGSAYLHAGIFLVNEWKEQFGYVGEIGLLNLFKTGFYTKYSVIDWDTKKFTDSIDKQRFDFIVSQLILGYRFNAFCSKKPVQIYLAGLYNHKARKLPITDNQKANWGAYLGVSMGELKKKGDWAFDINGQLLAAQCVPDFDVSGIGTGNASSIGFYTVKLDGKGGLNTIKTAGGNVNYQGYQITFDYLFTNQIDIQLSWMQSIKLNKHIGPYCRFRQVEVEVIYGF</sequence>
<evidence type="ECO:0000256" key="1">
    <source>
        <dbReference type="SAM" id="SignalP"/>
    </source>
</evidence>
<gene>
    <name evidence="2" type="ORF">RHABOEDO_000085</name>
</gene>
<protein>
    <recommendedName>
        <fullName evidence="4">Porin</fullName>
    </recommendedName>
</protein>
<evidence type="ECO:0000313" key="3">
    <source>
        <dbReference type="Proteomes" id="UP000826014"/>
    </source>
</evidence>
<feature type="chain" id="PRO_5046995853" description="Porin" evidence="1">
    <location>
        <begin position="24"/>
        <end position="419"/>
    </location>
</feature>
<dbReference type="EMBL" id="CP075587">
    <property type="protein sequence ID" value="QYF48003.1"/>
    <property type="molecule type" value="Genomic_DNA"/>
</dbReference>
<proteinExistence type="predicted"/>
<dbReference type="RefSeq" id="WP_215217717.1">
    <property type="nucleotide sequence ID" value="NZ_CP075587.1"/>
</dbReference>
<keyword evidence="3" id="KW-1185">Reference proteome</keyword>
<reference evidence="2 3" key="1">
    <citation type="journal article" date="2022" name="bioRxiv">
        <title>Ecology and evolution of chlamydial symbionts of arthropods.</title>
        <authorList>
            <person name="Halter T."/>
            <person name="Koestlbacher S."/>
            <person name="Collingro A."/>
            <person name="Sixt B.S."/>
            <person name="Toenshoff E.R."/>
            <person name="Hendrickx F."/>
            <person name="Kostanjsek R."/>
            <person name="Horn M."/>
        </authorList>
    </citation>
    <scope>NUCLEOTIDE SEQUENCE [LARGE SCALE GENOMIC DNA]</scope>
    <source>
        <strain evidence="2">W744xW776</strain>
    </source>
</reference>
<evidence type="ECO:0008006" key="4">
    <source>
        <dbReference type="Google" id="ProtNLM"/>
    </source>
</evidence>
<dbReference type="Proteomes" id="UP000826014">
    <property type="component" value="Chromosome"/>
</dbReference>
<name>A0ABX8UYG4_9BACT</name>
<keyword evidence="1" id="KW-0732">Signal</keyword>
<feature type="signal peptide" evidence="1">
    <location>
        <begin position="1"/>
        <end position="23"/>
    </location>
</feature>
<organism evidence="2 3">
    <name type="scientific">Candidatus Rhabdochlamydia oedothoracis</name>
    <dbReference type="NCBI Taxonomy" id="2720720"/>
    <lineage>
        <taxon>Bacteria</taxon>
        <taxon>Pseudomonadati</taxon>
        <taxon>Chlamydiota</taxon>
        <taxon>Chlamydiia</taxon>
        <taxon>Parachlamydiales</taxon>
        <taxon>Candidatus Rhabdochlamydiaceae</taxon>
        <taxon>Candidatus Rhabdochlamydia</taxon>
    </lineage>
</organism>